<keyword evidence="1" id="KW-0031">Aminopeptidase</keyword>
<dbReference type="SUPFAM" id="SSF57938">
    <property type="entry name" value="DnaJ/Hsp40 cysteine-rich domain"/>
    <property type="match status" value="1"/>
</dbReference>
<keyword evidence="1" id="KW-0378">Hydrolase</keyword>
<reference evidence="1 2" key="1">
    <citation type="submission" date="2015-09" db="EMBL/GenBank/DDBJ databases">
        <title>Genome sequencing project for genomic taxonomy and phylogenomics of Bacillus-like bacteria.</title>
        <authorList>
            <person name="Liu B."/>
            <person name="Wang J."/>
            <person name="Zhu Y."/>
            <person name="Liu G."/>
            <person name="Chen Q."/>
            <person name="Chen Z."/>
            <person name="Lan J."/>
            <person name="Che J."/>
            <person name="Ge C."/>
            <person name="Shi H."/>
            <person name="Pan Z."/>
            <person name="Liu X."/>
        </authorList>
    </citation>
    <scope>NUCLEOTIDE SEQUENCE [LARGE SCALE GENOMIC DNA]</scope>
    <source>
        <strain evidence="1 2">LMG 18435</strain>
    </source>
</reference>
<dbReference type="Gene3D" id="6.20.20.10">
    <property type="match status" value="1"/>
</dbReference>
<accession>A0A0Q3TJA2</accession>
<evidence type="ECO:0000313" key="2">
    <source>
        <dbReference type="Proteomes" id="UP000051888"/>
    </source>
</evidence>
<dbReference type="Proteomes" id="UP000051888">
    <property type="component" value="Unassembled WGS sequence"/>
</dbReference>
<evidence type="ECO:0000313" key="1">
    <source>
        <dbReference type="EMBL" id="KQL54032.1"/>
    </source>
</evidence>
<gene>
    <name evidence="1" type="ORF">AN964_11340</name>
</gene>
<dbReference type="InterPro" id="IPR036410">
    <property type="entry name" value="HSP_DnaJ_Cys-rich_dom_sf"/>
</dbReference>
<keyword evidence="1" id="KW-0645">Protease</keyword>
<protein>
    <submittedName>
        <fullName evidence="1">Methionine aminopeptidase</fullName>
    </submittedName>
</protein>
<organism evidence="1 2">
    <name type="scientific">Heyndrickxia shackletonii</name>
    <dbReference type="NCBI Taxonomy" id="157838"/>
    <lineage>
        <taxon>Bacteria</taxon>
        <taxon>Bacillati</taxon>
        <taxon>Bacillota</taxon>
        <taxon>Bacilli</taxon>
        <taxon>Bacillales</taxon>
        <taxon>Bacillaceae</taxon>
        <taxon>Heyndrickxia</taxon>
    </lineage>
</organism>
<proteinExistence type="predicted"/>
<dbReference type="AlphaFoldDB" id="A0A0Q3TJA2"/>
<dbReference type="RefSeq" id="WP_055739780.1">
    <property type="nucleotide sequence ID" value="NZ_JAAIWL010000074.1"/>
</dbReference>
<keyword evidence="2" id="KW-1185">Reference proteome</keyword>
<sequence>MGLLNSFSNWRAERYEKHLSTMEALGKCPDCKGRGFIPAFTAYTVPIDCPGCNGSGLYSDWTPETE</sequence>
<dbReference type="OrthoDB" id="2882832at2"/>
<dbReference type="PATRIC" id="fig|157838.3.peg.2495"/>
<dbReference type="GO" id="GO:0004177">
    <property type="term" value="F:aminopeptidase activity"/>
    <property type="evidence" value="ECO:0007669"/>
    <property type="project" value="UniProtKB-KW"/>
</dbReference>
<name>A0A0Q3TJA2_9BACI</name>
<comment type="caution">
    <text evidence="1">The sequence shown here is derived from an EMBL/GenBank/DDBJ whole genome shotgun (WGS) entry which is preliminary data.</text>
</comment>
<dbReference type="EMBL" id="LJJC01000004">
    <property type="protein sequence ID" value="KQL54032.1"/>
    <property type="molecule type" value="Genomic_DNA"/>
</dbReference>